<dbReference type="Proteomes" id="UP001054837">
    <property type="component" value="Unassembled WGS sequence"/>
</dbReference>
<keyword evidence="2" id="KW-1185">Reference proteome</keyword>
<organism evidence="1 2">
    <name type="scientific">Caerostris darwini</name>
    <dbReference type="NCBI Taxonomy" id="1538125"/>
    <lineage>
        <taxon>Eukaryota</taxon>
        <taxon>Metazoa</taxon>
        <taxon>Ecdysozoa</taxon>
        <taxon>Arthropoda</taxon>
        <taxon>Chelicerata</taxon>
        <taxon>Arachnida</taxon>
        <taxon>Araneae</taxon>
        <taxon>Araneomorphae</taxon>
        <taxon>Entelegynae</taxon>
        <taxon>Araneoidea</taxon>
        <taxon>Araneidae</taxon>
        <taxon>Caerostris</taxon>
    </lineage>
</organism>
<proteinExistence type="predicted"/>
<dbReference type="AlphaFoldDB" id="A0AAV4UXV0"/>
<protein>
    <submittedName>
        <fullName evidence="1">Uncharacterized protein</fullName>
    </submittedName>
</protein>
<name>A0AAV4UXV0_9ARAC</name>
<comment type="caution">
    <text evidence="1">The sequence shown here is derived from an EMBL/GenBank/DDBJ whole genome shotgun (WGS) entry which is preliminary data.</text>
</comment>
<evidence type="ECO:0000313" key="1">
    <source>
        <dbReference type="EMBL" id="GIY62551.1"/>
    </source>
</evidence>
<accession>A0AAV4UXV0</accession>
<evidence type="ECO:0000313" key="2">
    <source>
        <dbReference type="Proteomes" id="UP001054837"/>
    </source>
</evidence>
<gene>
    <name evidence="1" type="ORF">CDAR_35861</name>
</gene>
<reference evidence="1 2" key="1">
    <citation type="submission" date="2021-06" db="EMBL/GenBank/DDBJ databases">
        <title>Caerostris darwini draft genome.</title>
        <authorList>
            <person name="Kono N."/>
            <person name="Arakawa K."/>
        </authorList>
    </citation>
    <scope>NUCLEOTIDE SEQUENCE [LARGE SCALE GENOMIC DNA]</scope>
</reference>
<dbReference type="EMBL" id="BPLQ01012103">
    <property type="protein sequence ID" value="GIY62551.1"/>
    <property type="molecule type" value="Genomic_DNA"/>
</dbReference>
<sequence>MSDKSDSDYESADFYPVMLPYPIRENVPTTTIHQRPLVVSNQPDRGPTFMQEQHRDVGVVSHDSLRLNRERAVLHRTQRTEDLYAITARLGLERLDRHFRNRDVCEYSHSSERSRNARGWRSRIRRFLSRIRSRARSVFRL</sequence>